<dbReference type="SUPFAM" id="SSF50370">
    <property type="entry name" value="Ricin B-like lectins"/>
    <property type="match status" value="2"/>
</dbReference>
<evidence type="ECO:0000256" key="1">
    <source>
        <dbReference type="SAM" id="MobiDB-lite"/>
    </source>
</evidence>
<organism evidence="2 3">
    <name type="scientific">Galerina marginata (strain CBS 339.88)</name>
    <dbReference type="NCBI Taxonomy" id="685588"/>
    <lineage>
        <taxon>Eukaryota</taxon>
        <taxon>Fungi</taxon>
        <taxon>Dikarya</taxon>
        <taxon>Basidiomycota</taxon>
        <taxon>Agaricomycotina</taxon>
        <taxon>Agaricomycetes</taxon>
        <taxon>Agaricomycetidae</taxon>
        <taxon>Agaricales</taxon>
        <taxon>Agaricineae</taxon>
        <taxon>Strophariaceae</taxon>
        <taxon>Galerina</taxon>
    </lineage>
</organism>
<dbReference type="InterPro" id="IPR035992">
    <property type="entry name" value="Ricin_B-like_lectins"/>
</dbReference>
<dbReference type="CDD" id="cd00161">
    <property type="entry name" value="beta-trefoil_Ricin-like"/>
    <property type="match status" value="2"/>
</dbReference>
<sequence>MAPLITPTPGVRYRFQNVDFRTYLERRSSTDLVMRRWKDSLQQQWSFKKISDGVFEIINGENKDYRLEASAVGSEFKPIAQTITPGIPQRLQWKLVDAGRGSFYNYNSNNIFLHLENDKDSLVRPPPISVPTSTTISKEANYRWNIIEDSPAMLPDGTGKYVIQTLKGDGLQPASAAGNTTKLSIGDSYLGDEHIWEIVDLGNGKGTIKNVQVDAFLDVQQVGSAGEWKPILSKATPAPQWDIRKTAGFAFSLTVERQVNATARTRLALTVLKDDIVLKPNKDVQNQMWSIVPIDLASFKAMIIRNPTVNLPEGEYALHSDNGFYLKARADGIYVNTSELDYFKFEPAGGTYAPGLGYVYISHRSGPPEGFVYVAEYSASVVYHRPKVGGIESPKEVWRVELVSSMPPKYTISHIVTGKTLEALDNSNNQSSVEMGKHPTATGTNKWSFIPKP</sequence>
<name>A0A067S7D6_GALM3</name>
<protein>
    <submittedName>
        <fullName evidence="2">Uncharacterized protein</fullName>
    </submittedName>
</protein>
<dbReference type="HOGENOM" id="CLU_586652_0_0_1"/>
<dbReference type="AlphaFoldDB" id="A0A067S7D6"/>
<accession>A0A067S7D6</accession>
<proteinExistence type="predicted"/>
<dbReference type="OrthoDB" id="3257979at2759"/>
<dbReference type="PROSITE" id="PS50231">
    <property type="entry name" value="RICIN_B_LECTIN"/>
    <property type="match status" value="1"/>
</dbReference>
<keyword evidence="3" id="KW-1185">Reference proteome</keyword>
<evidence type="ECO:0000313" key="3">
    <source>
        <dbReference type="Proteomes" id="UP000027222"/>
    </source>
</evidence>
<dbReference type="Proteomes" id="UP000027222">
    <property type="component" value="Unassembled WGS sequence"/>
</dbReference>
<dbReference type="Gene3D" id="2.80.10.50">
    <property type="match status" value="2"/>
</dbReference>
<dbReference type="EMBL" id="KL142420">
    <property type="protein sequence ID" value="KDR66726.1"/>
    <property type="molecule type" value="Genomic_DNA"/>
</dbReference>
<gene>
    <name evidence="2" type="ORF">GALMADRAFT_147614</name>
</gene>
<evidence type="ECO:0000313" key="2">
    <source>
        <dbReference type="EMBL" id="KDR66726.1"/>
    </source>
</evidence>
<feature type="region of interest" description="Disordered" evidence="1">
    <location>
        <begin position="429"/>
        <end position="453"/>
    </location>
</feature>
<reference evidence="3" key="1">
    <citation type="journal article" date="2014" name="Proc. Natl. Acad. Sci. U.S.A.">
        <title>Extensive sampling of basidiomycete genomes demonstrates inadequacy of the white-rot/brown-rot paradigm for wood decay fungi.</title>
        <authorList>
            <person name="Riley R."/>
            <person name="Salamov A.A."/>
            <person name="Brown D.W."/>
            <person name="Nagy L.G."/>
            <person name="Floudas D."/>
            <person name="Held B.W."/>
            <person name="Levasseur A."/>
            <person name="Lombard V."/>
            <person name="Morin E."/>
            <person name="Otillar R."/>
            <person name="Lindquist E.A."/>
            <person name="Sun H."/>
            <person name="LaButti K.M."/>
            <person name="Schmutz J."/>
            <person name="Jabbour D."/>
            <person name="Luo H."/>
            <person name="Baker S.E."/>
            <person name="Pisabarro A.G."/>
            <person name="Walton J.D."/>
            <person name="Blanchette R.A."/>
            <person name="Henrissat B."/>
            <person name="Martin F."/>
            <person name="Cullen D."/>
            <person name="Hibbett D.S."/>
            <person name="Grigoriev I.V."/>
        </authorList>
    </citation>
    <scope>NUCLEOTIDE SEQUENCE [LARGE SCALE GENOMIC DNA]</scope>
    <source>
        <strain evidence="3">CBS 339.88</strain>
    </source>
</reference>
<dbReference type="STRING" id="685588.A0A067S7D6"/>